<keyword evidence="1 2" id="KW-0378">Hydrolase</keyword>
<feature type="region of interest" description="Disordered" evidence="3">
    <location>
        <begin position="1"/>
        <end position="51"/>
    </location>
</feature>
<evidence type="ECO:0000259" key="4">
    <source>
        <dbReference type="PROSITE" id="PS51831"/>
    </source>
</evidence>
<name>A0ABU7J270_9GAMM</name>
<dbReference type="InterPro" id="IPR003607">
    <property type="entry name" value="HD/PDEase_dom"/>
</dbReference>
<dbReference type="PANTHER" id="PTHR11373">
    <property type="entry name" value="DEOXYNUCLEOSIDE TRIPHOSPHATE TRIPHOSPHOHYDROLASE"/>
    <property type="match status" value="1"/>
</dbReference>
<organism evidence="5 6">
    <name type="scientific">Alkalimonas cellulosilytica</name>
    <dbReference type="NCBI Taxonomy" id="3058395"/>
    <lineage>
        <taxon>Bacteria</taxon>
        <taxon>Pseudomonadati</taxon>
        <taxon>Pseudomonadota</taxon>
        <taxon>Gammaproteobacteria</taxon>
        <taxon>Alkalimonas</taxon>
    </lineage>
</organism>
<dbReference type="InterPro" id="IPR026875">
    <property type="entry name" value="PHydrolase_assoc_dom"/>
</dbReference>
<feature type="domain" description="HD" evidence="4">
    <location>
        <begin position="86"/>
        <end position="212"/>
    </location>
</feature>
<evidence type="ECO:0000313" key="6">
    <source>
        <dbReference type="Proteomes" id="UP001336314"/>
    </source>
</evidence>
<dbReference type="SMART" id="SM00471">
    <property type="entry name" value="HDc"/>
    <property type="match status" value="1"/>
</dbReference>
<dbReference type="RefSeq" id="WP_330127669.1">
    <property type="nucleotide sequence ID" value="NZ_JAUHLI010000003.1"/>
</dbReference>
<dbReference type="EMBL" id="JAUHLI010000003">
    <property type="protein sequence ID" value="MEE2000522.1"/>
    <property type="molecule type" value="Genomic_DNA"/>
</dbReference>
<dbReference type="PANTHER" id="PTHR11373:SF40">
    <property type="entry name" value="DEOXYGUANOSINETRIPHOSPHATE TRIPHOSPHOHYDROLASE-LIKE PROTEIN 2"/>
    <property type="match status" value="1"/>
</dbReference>
<keyword evidence="6" id="KW-1185">Reference proteome</keyword>
<dbReference type="Gene3D" id="1.10.3210.10">
    <property type="entry name" value="Hypothetical protein af1432"/>
    <property type="match status" value="1"/>
</dbReference>
<dbReference type="PROSITE" id="PS51831">
    <property type="entry name" value="HD"/>
    <property type="match status" value="1"/>
</dbReference>
<dbReference type="Pfam" id="PF13286">
    <property type="entry name" value="HD_assoc"/>
    <property type="match status" value="1"/>
</dbReference>
<sequence length="460" mass="52311">MKRTAVAKGGRLCQAGNGLKKQDGDTMWTARRSQPDGNELSQFQSGASDSAAQRDRARIIHCEAFRRLQAKTQVLGIGEHDFYRTRLTHSLEVAQIGSGICEQLRERHADNSDYLHWLPSMSQIEAICLAHDIGHPPFGHGGEVALNYYMQSQGGFEGNGQTLRIMAHLGEYSPRHGLDLTRRTMLGVLKYPVLHREVASYPVELAETTSNIDSYKPPKCIHDEDETVLAWILEGLPADDIRLFRSTRQQGDKRKAAFKGFDTAIMELADDISYGVHDLEDVLALRLVTERAWQDDVVSQLSGDDVISRELDFYNRTLFSESSTERKHAISKLIRYFLPQISIVTQQRFETPLLDLQVQLSAEAQSTLQILKDFVYKHVIRRPEVQTLEYKGQQLVLKLFAVLRDNPERLLPPAVLKRYQQSENKERVICDYVSGMTDSYAIKLYHKVFSPDMGSVFDRL</sequence>
<dbReference type="Proteomes" id="UP001336314">
    <property type="component" value="Unassembled WGS sequence"/>
</dbReference>
<comment type="caution">
    <text evidence="5">The sequence shown here is derived from an EMBL/GenBank/DDBJ whole genome shotgun (WGS) entry which is preliminary data.</text>
</comment>
<reference evidence="5 6" key="1">
    <citation type="submission" date="2023-07" db="EMBL/GenBank/DDBJ databases">
        <title>Alkalimonas sp., MEB108 novel, alkaliphilic bacterium isolated from Lonar Lake, India.</title>
        <authorList>
            <person name="Joshi A."/>
            <person name="Thite S."/>
        </authorList>
    </citation>
    <scope>NUCLEOTIDE SEQUENCE [LARGE SCALE GENOMIC DNA]</scope>
    <source>
        <strain evidence="5 6">MEB108</strain>
    </source>
</reference>
<evidence type="ECO:0000256" key="2">
    <source>
        <dbReference type="HAMAP-Rule" id="MF_01212"/>
    </source>
</evidence>
<evidence type="ECO:0000256" key="3">
    <source>
        <dbReference type="SAM" id="MobiDB-lite"/>
    </source>
</evidence>
<proteinExistence type="inferred from homology"/>
<protein>
    <recommendedName>
        <fullName evidence="2">Deoxyguanosinetriphosphate triphosphohydrolase-like protein</fullName>
    </recommendedName>
</protein>
<evidence type="ECO:0000313" key="5">
    <source>
        <dbReference type="EMBL" id="MEE2000522.1"/>
    </source>
</evidence>
<dbReference type="HAMAP" id="MF_01212">
    <property type="entry name" value="dGTPase_type2"/>
    <property type="match status" value="1"/>
</dbReference>
<dbReference type="InterPro" id="IPR006261">
    <property type="entry name" value="dGTPase"/>
</dbReference>
<dbReference type="InterPro" id="IPR006674">
    <property type="entry name" value="HD_domain"/>
</dbReference>
<dbReference type="CDD" id="cd00077">
    <property type="entry name" value="HDc"/>
    <property type="match status" value="1"/>
</dbReference>
<dbReference type="NCBIfam" id="TIGR01353">
    <property type="entry name" value="dGTP_triPase"/>
    <property type="match status" value="1"/>
</dbReference>
<dbReference type="NCBIfam" id="NF041026">
    <property type="entry name" value="antiphage_dGTPase"/>
    <property type="match status" value="1"/>
</dbReference>
<dbReference type="InterPro" id="IPR023023">
    <property type="entry name" value="dNTPase_2"/>
</dbReference>
<gene>
    <name evidence="5" type="ORF">QWY20_03585</name>
</gene>
<accession>A0ABU7J270</accession>
<dbReference type="SUPFAM" id="SSF109604">
    <property type="entry name" value="HD-domain/PDEase-like"/>
    <property type="match status" value="1"/>
</dbReference>
<dbReference type="NCBIfam" id="NF003701">
    <property type="entry name" value="PRK05318.1"/>
    <property type="match status" value="1"/>
</dbReference>
<feature type="compositionally biased region" description="Polar residues" evidence="3">
    <location>
        <begin position="31"/>
        <end position="43"/>
    </location>
</feature>
<evidence type="ECO:0000256" key="1">
    <source>
        <dbReference type="ARBA" id="ARBA00022801"/>
    </source>
</evidence>
<dbReference type="Pfam" id="PF01966">
    <property type="entry name" value="HD"/>
    <property type="match status" value="1"/>
</dbReference>
<comment type="similarity">
    <text evidence="2">Belongs to the dGTPase family. Type 2 subfamily.</text>
</comment>
<dbReference type="InterPro" id="IPR050135">
    <property type="entry name" value="dGTPase-like"/>
</dbReference>